<feature type="compositionally biased region" description="Basic residues" evidence="1">
    <location>
        <begin position="322"/>
        <end position="349"/>
    </location>
</feature>
<dbReference type="Proteomes" id="UP001189429">
    <property type="component" value="Unassembled WGS sequence"/>
</dbReference>
<feature type="chain" id="PRO_5046532430" description="Phospholipase B-like" evidence="2">
    <location>
        <begin position="30"/>
        <end position="417"/>
    </location>
</feature>
<evidence type="ECO:0008006" key="5">
    <source>
        <dbReference type="Google" id="ProtNLM"/>
    </source>
</evidence>
<evidence type="ECO:0000313" key="4">
    <source>
        <dbReference type="Proteomes" id="UP001189429"/>
    </source>
</evidence>
<comment type="caution">
    <text evidence="3">The sequence shown here is derived from an EMBL/GenBank/DDBJ whole genome shotgun (WGS) entry which is preliminary data.</text>
</comment>
<protein>
    <recommendedName>
        <fullName evidence="5">Phospholipase B-like</fullName>
    </recommendedName>
</protein>
<evidence type="ECO:0000256" key="1">
    <source>
        <dbReference type="SAM" id="MobiDB-lite"/>
    </source>
</evidence>
<dbReference type="EMBL" id="CAUYUJ010008815">
    <property type="protein sequence ID" value="CAK0825037.1"/>
    <property type="molecule type" value="Genomic_DNA"/>
</dbReference>
<feature type="region of interest" description="Disordered" evidence="1">
    <location>
        <begin position="313"/>
        <end position="355"/>
    </location>
</feature>
<sequence>MTARLYWIPRTNLFSMSRLLFSCIAGASALHDHPLARAGGGPPSPVGGDPARVLLFGSSLDRNAIGYFCGEKMQSAEFLQGRWCYDTTLNVRMGSLFHPGVGYNGDLQKPFFKPLLGKSIDVPTRDMLEHHLNGTARDMLHGSPDLVVVESSLWDLAAWKQPVCGGMTWPCGTDMCSERCGGSACICSGREVSSERVEQWRQHDLPGLLELVQGTFPTSRIAFRTAPTVTDSKLGGFFAKFTSREVEMLYDCITSSTTEGRLFGKYEIVDYHAIVKRLADDHVPDLFANDGYHPSWYPSIPIIHALYQRGPPSCRGVASGPRRPRRPRHWQSARRRRHRRRRVRRRQRRQLSPGGCEMLPPQPRLYCCCMWCSAPRAVSGPPVARRRAARAERGQLLCWCFMLWCSSREAGRRRTAS</sequence>
<accession>A0ABN9S429</accession>
<feature type="signal peptide" evidence="2">
    <location>
        <begin position="1"/>
        <end position="29"/>
    </location>
</feature>
<reference evidence="3" key="1">
    <citation type="submission" date="2023-10" db="EMBL/GenBank/DDBJ databases">
        <authorList>
            <person name="Chen Y."/>
            <person name="Shah S."/>
            <person name="Dougan E. K."/>
            <person name="Thang M."/>
            <person name="Chan C."/>
        </authorList>
    </citation>
    <scope>NUCLEOTIDE SEQUENCE [LARGE SCALE GENOMIC DNA]</scope>
</reference>
<evidence type="ECO:0000313" key="3">
    <source>
        <dbReference type="EMBL" id="CAK0825037.1"/>
    </source>
</evidence>
<evidence type="ECO:0000256" key="2">
    <source>
        <dbReference type="SAM" id="SignalP"/>
    </source>
</evidence>
<organism evidence="3 4">
    <name type="scientific">Prorocentrum cordatum</name>
    <dbReference type="NCBI Taxonomy" id="2364126"/>
    <lineage>
        <taxon>Eukaryota</taxon>
        <taxon>Sar</taxon>
        <taxon>Alveolata</taxon>
        <taxon>Dinophyceae</taxon>
        <taxon>Prorocentrales</taxon>
        <taxon>Prorocentraceae</taxon>
        <taxon>Prorocentrum</taxon>
    </lineage>
</organism>
<name>A0ABN9S429_9DINO</name>
<keyword evidence="2" id="KW-0732">Signal</keyword>
<keyword evidence="4" id="KW-1185">Reference proteome</keyword>
<proteinExistence type="predicted"/>
<gene>
    <name evidence="3" type="ORF">PCOR1329_LOCUS25276</name>
</gene>